<accession>A0A5Q0QDT8</accession>
<sequence>MTHTFHIPVLGLAYSVDTPLKVAQYGISSVVSIVDDELVERLRAYYSRLNNLGYEEIKKHATDARANRITAYLNLLKDLVEKQVNHIRHSNWLKDEQAVQYFNLLPDGGLKQLFKRWINLEAGREKETLTQSIRAQITPGDIDVNIMSKVDKINYDAKGVMLAEHYSDASAALRGFANSGLHSSMVLSAGMNPRLYSYLAEFPAFMPNSAGKFDKKITLKVSDYRSALIQAKFLAKRGIWISEYRIESGLNCGGHAFATEGFLLGPILEEFKTNKQHIIQEVLPLYQQALTERGIAFNETPELKITVQGGVGTNREHQFLLNYYGVDQVGWGSPFLLVPEATTVDEETLQNLANAQASDFYISDASPLGVPFNNFRKSTAERSRLERIEQGKPGFPCTKKYLVSNNECGEELVCTASRQYQNQKIKELKSAEITGEAYQQAFNKIVEKQCLCEGLATPAYLKYDILKPRERRAVAICPGPNTAYFNKVYTLNEMVDHIYGRINVLKNVERPSFFVNELELYVNHLKTYIQNNVTDLDIKKKKYINKFNAQLLDGIAYYRKLQEQAQQAFGESKASFFEQLRIYEMQLKPLVVE</sequence>
<dbReference type="Proteomes" id="UP000326921">
    <property type="component" value="Chromosome"/>
</dbReference>
<dbReference type="KEGG" id="sphe:GFH32_14365"/>
<evidence type="ECO:0000313" key="2">
    <source>
        <dbReference type="Proteomes" id="UP000326921"/>
    </source>
</evidence>
<protein>
    <submittedName>
        <fullName evidence="1">Uncharacterized protein</fullName>
    </submittedName>
</protein>
<evidence type="ECO:0000313" key="1">
    <source>
        <dbReference type="EMBL" id="QGA27424.1"/>
    </source>
</evidence>
<dbReference type="AlphaFoldDB" id="A0A5Q0QDT8"/>
<dbReference type="EMBL" id="CP045652">
    <property type="protein sequence ID" value="QGA27424.1"/>
    <property type="molecule type" value="Genomic_DNA"/>
</dbReference>
<dbReference type="RefSeq" id="WP_153512260.1">
    <property type="nucleotide sequence ID" value="NZ_CP045652.1"/>
</dbReference>
<proteinExistence type="predicted"/>
<gene>
    <name evidence="1" type="ORF">GFH32_14365</name>
</gene>
<keyword evidence="2" id="KW-1185">Reference proteome</keyword>
<reference evidence="1 2" key="1">
    <citation type="submission" date="2019-10" db="EMBL/GenBank/DDBJ databases">
        <authorList>
            <person name="Dong K."/>
        </authorList>
    </citation>
    <scope>NUCLEOTIDE SEQUENCE [LARGE SCALE GENOMIC DNA]</scope>
    <source>
        <strain evidence="2">dk4302</strain>
    </source>
</reference>
<organism evidence="1 2">
    <name type="scientific">Sphingobacterium zhuxiongii</name>
    <dbReference type="NCBI Taxonomy" id="2662364"/>
    <lineage>
        <taxon>Bacteria</taxon>
        <taxon>Pseudomonadati</taxon>
        <taxon>Bacteroidota</taxon>
        <taxon>Sphingobacteriia</taxon>
        <taxon>Sphingobacteriales</taxon>
        <taxon>Sphingobacteriaceae</taxon>
        <taxon>Sphingobacterium</taxon>
    </lineage>
</organism>
<name>A0A5Q0QDT8_9SPHI</name>